<dbReference type="Pfam" id="PF10040">
    <property type="entry name" value="CRISPR_Cas6"/>
    <property type="match status" value="1"/>
</dbReference>
<reference evidence="3" key="1">
    <citation type="submission" date="2017-11" db="EMBL/GenBank/DDBJ databases">
        <title>Phenotypic and genomic properties of facultatively anaerobic sulfur-reducing natronoarchaea from hypersaline soda lakes.</title>
        <authorList>
            <person name="Sorokin D.Y."/>
            <person name="Kublanov I.V."/>
            <person name="Roman P."/>
            <person name="Sinninghe Damste J.S."/>
            <person name="Golyshin P.N."/>
            <person name="Rojo D."/>
            <person name="Ciordia S."/>
            <person name="Mena M.D.C."/>
            <person name="Ferrer M."/>
            <person name="Messina E."/>
            <person name="Smedile F."/>
            <person name="La Spada G."/>
            <person name="La Cono V."/>
            <person name="Yakimov M.M."/>
        </authorList>
    </citation>
    <scope>NUCLEOTIDE SEQUENCE [LARGE SCALE GENOMIC DNA]</scope>
    <source>
        <strain evidence="3">AArc-Sl</strain>
    </source>
</reference>
<keyword evidence="3" id="KW-1185">Reference proteome</keyword>
<evidence type="ECO:0000313" key="2">
    <source>
        <dbReference type="EMBL" id="AUX08198.1"/>
    </source>
</evidence>
<feature type="domain" description="CRISPR-associated protein Cas6 C-terminal" evidence="1">
    <location>
        <begin position="156"/>
        <end position="290"/>
    </location>
</feature>
<dbReference type="EMBL" id="CP025066">
    <property type="protein sequence ID" value="AUX08198.1"/>
    <property type="molecule type" value="Genomic_DNA"/>
</dbReference>
<protein>
    <submittedName>
        <fullName evidence="2">CRISPR-associated protein Cas6</fullName>
    </submittedName>
</protein>
<evidence type="ECO:0000313" key="3">
    <source>
        <dbReference type="Proteomes" id="UP000263012"/>
    </source>
</evidence>
<sequence length="297" mass="31769">MASELANQNDGAGRLRRIDLTLRTEKSFPVPVSDGYTVYSALLAVLEGVDASVSERVHDSALGSLHSSGLVGTFGGSDRPHHKTVRSGETYDLSLGVVDPADEAIFRALVSGLVLDGDAIELSHGTMRVESFESANTSHEELIDEAGAYDDPTIEVTFRTPTCIGGSGDVTTMFPHRWAVFNSLLGKWNKSCPEELQLDVERTAIEAHVIEKPDPDQRSGYCLDTHSVLVSRGEDEDGENRNIFSQGFTGTCAYEFKGADESLMNALTAVALFGEYSGVGGSVARGCGSVEVTISND</sequence>
<dbReference type="KEGG" id="hdf:AArcSl_0548"/>
<dbReference type="Proteomes" id="UP000263012">
    <property type="component" value="Chromosome"/>
</dbReference>
<dbReference type="Gene3D" id="3.30.70.1900">
    <property type="match status" value="1"/>
</dbReference>
<accession>A0A343TGH6</accession>
<dbReference type="InterPro" id="IPR019267">
    <property type="entry name" value="CRISPR-assoc_Cas6_C"/>
</dbReference>
<dbReference type="OrthoDB" id="116088at2157"/>
<gene>
    <name evidence="2" type="primary">cas6</name>
    <name evidence="2" type="ORF">AArcSl_0548</name>
</gene>
<dbReference type="CDD" id="cd21141">
    <property type="entry name" value="Cas6_III-like"/>
    <property type="match status" value="1"/>
</dbReference>
<evidence type="ECO:0000259" key="1">
    <source>
        <dbReference type="Pfam" id="PF10040"/>
    </source>
</evidence>
<organism evidence="2 3">
    <name type="scientific">Halalkaliarchaeum desulfuricum</name>
    <dbReference type="NCBI Taxonomy" id="2055893"/>
    <lineage>
        <taxon>Archaea</taxon>
        <taxon>Methanobacteriati</taxon>
        <taxon>Methanobacteriota</taxon>
        <taxon>Stenosarchaea group</taxon>
        <taxon>Halobacteria</taxon>
        <taxon>Halobacteriales</taxon>
        <taxon>Haloferacaceae</taxon>
        <taxon>Halalkaliarchaeum</taxon>
    </lineage>
</organism>
<name>A0A343TGH6_9EURY</name>
<dbReference type="AlphaFoldDB" id="A0A343TGH6"/>
<dbReference type="GeneID" id="37876885"/>
<dbReference type="RefSeq" id="WP_119814689.1">
    <property type="nucleotide sequence ID" value="NZ_CP025066.1"/>
</dbReference>
<proteinExistence type="predicted"/>